<organism evidence="1 2">
    <name type="scientific">Solanum verrucosum</name>
    <dbReference type="NCBI Taxonomy" id="315347"/>
    <lineage>
        <taxon>Eukaryota</taxon>
        <taxon>Viridiplantae</taxon>
        <taxon>Streptophyta</taxon>
        <taxon>Embryophyta</taxon>
        <taxon>Tracheophyta</taxon>
        <taxon>Spermatophyta</taxon>
        <taxon>Magnoliopsida</taxon>
        <taxon>eudicotyledons</taxon>
        <taxon>Gunneridae</taxon>
        <taxon>Pentapetalae</taxon>
        <taxon>asterids</taxon>
        <taxon>lamiids</taxon>
        <taxon>Solanales</taxon>
        <taxon>Solanaceae</taxon>
        <taxon>Solanoideae</taxon>
        <taxon>Solaneae</taxon>
        <taxon>Solanum</taxon>
    </lineage>
</organism>
<gene>
    <name evidence="1" type="ORF">MTR67_041274</name>
</gene>
<dbReference type="Gene3D" id="3.60.10.10">
    <property type="entry name" value="Endonuclease/exonuclease/phosphatase"/>
    <property type="match status" value="1"/>
</dbReference>
<proteinExistence type="predicted"/>
<dbReference type="InterPro" id="IPR036691">
    <property type="entry name" value="Endo/exonu/phosph_ase_sf"/>
</dbReference>
<name>A0AAF0UL66_SOLVR</name>
<evidence type="ECO:0000313" key="1">
    <source>
        <dbReference type="EMBL" id="WMV47889.1"/>
    </source>
</evidence>
<dbReference type="Proteomes" id="UP001234989">
    <property type="component" value="Chromosome 9"/>
</dbReference>
<accession>A0AAF0UL66</accession>
<keyword evidence="2" id="KW-1185">Reference proteome</keyword>
<reference evidence="1" key="1">
    <citation type="submission" date="2023-08" db="EMBL/GenBank/DDBJ databases">
        <title>A de novo genome assembly of Solanum verrucosum Schlechtendal, a Mexican diploid species geographically isolated from the other diploid A-genome species in potato relatives.</title>
        <authorList>
            <person name="Hosaka K."/>
        </authorList>
    </citation>
    <scope>NUCLEOTIDE SEQUENCE</scope>
    <source>
        <tissue evidence="1">Young leaves</tissue>
    </source>
</reference>
<dbReference type="AlphaFoldDB" id="A0AAF0UL66"/>
<dbReference type="SUPFAM" id="SSF56219">
    <property type="entry name" value="DNase I-like"/>
    <property type="match status" value="1"/>
</dbReference>
<dbReference type="EMBL" id="CP133620">
    <property type="protein sequence ID" value="WMV47889.1"/>
    <property type="molecule type" value="Genomic_DNA"/>
</dbReference>
<protein>
    <recommendedName>
        <fullName evidence="3">Endonuclease/exonuclease/phosphatase domain-containing protein</fullName>
    </recommendedName>
</protein>
<evidence type="ECO:0000313" key="2">
    <source>
        <dbReference type="Proteomes" id="UP001234989"/>
    </source>
</evidence>
<sequence>MQLEQKVEGEGTIEDILPLNSNEHGTDTSAENEISSWVQENIIKLSKEFGVHFIGCEEVALNLFMAIDSKRQIIKKAGGAIVPITPMGKVNIVSWNVRGLNDPSKRLQIKNLMNTWRADVYYFQESKISRDISGIVKDLWANRKVKYEQLEARGTRGGIIILWDSSIWEEEVCEVRAYNITCKFTGKAQELGWHFSVRFPSEKKNCNRFNKEMEEFSEFIEDMELQDLPLVGGKFTWRKGDGYDIAARLDRFLIFDE</sequence>
<evidence type="ECO:0008006" key="3">
    <source>
        <dbReference type="Google" id="ProtNLM"/>
    </source>
</evidence>